<reference evidence="2 5" key="2">
    <citation type="submission" date="2016-10" db="EMBL/GenBank/DDBJ databases">
        <title>Hydorgenophaga sp. LPB0072 isolated from gastropod.</title>
        <authorList>
            <person name="Kim E."/>
            <person name="Yi H."/>
        </authorList>
    </citation>
    <scope>NUCLEOTIDE SEQUENCE [LARGE SCALE GENOMIC DNA]</scope>
    <source>
        <strain evidence="2 5">LPB0072</strain>
    </source>
</reference>
<gene>
    <name evidence="2" type="ORF">LPB072_11210</name>
    <name evidence="3" type="ORF">LPB72_09830</name>
</gene>
<dbReference type="CDD" id="cd14797">
    <property type="entry name" value="DUF302"/>
    <property type="match status" value="1"/>
</dbReference>
<dbReference type="STRING" id="1763535.LPB072_11210"/>
<dbReference type="InterPro" id="IPR005180">
    <property type="entry name" value="DUF302"/>
</dbReference>
<evidence type="ECO:0000313" key="4">
    <source>
        <dbReference type="Proteomes" id="UP000185657"/>
    </source>
</evidence>
<name>A0A162SY64_9BURK</name>
<evidence type="ECO:0000259" key="1">
    <source>
        <dbReference type="Pfam" id="PF03625"/>
    </source>
</evidence>
<dbReference type="Pfam" id="PF03625">
    <property type="entry name" value="DUF302"/>
    <property type="match status" value="1"/>
</dbReference>
<dbReference type="Gene3D" id="3.30.310.70">
    <property type="entry name" value="TT1751-like domain"/>
    <property type="match status" value="1"/>
</dbReference>
<accession>A0A162SY64</accession>
<dbReference type="AlphaFoldDB" id="A0A162SY64"/>
<dbReference type="EMBL" id="LVWD01000013">
    <property type="protein sequence ID" value="OAD41621.1"/>
    <property type="molecule type" value="Genomic_DNA"/>
</dbReference>
<evidence type="ECO:0000313" key="2">
    <source>
        <dbReference type="EMBL" id="AOW13339.1"/>
    </source>
</evidence>
<protein>
    <recommendedName>
        <fullName evidence="1">DUF302 domain-containing protein</fullName>
    </recommendedName>
</protein>
<dbReference type="SUPFAM" id="SSF103247">
    <property type="entry name" value="TT1751-like"/>
    <property type="match status" value="1"/>
</dbReference>
<dbReference type="RefSeq" id="WP_066089581.1">
    <property type="nucleotide sequence ID" value="NZ_CP017476.1"/>
</dbReference>
<evidence type="ECO:0000313" key="5">
    <source>
        <dbReference type="Proteomes" id="UP000185680"/>
    </source>
</evidence>
<dbReference type="OrthoDB" id="9791067at2"/>
<evidence type="ECO:0000313" key="3">
    <source>
        <dbReference type="EMBL" id="OAD41621.1"/>
    </source>
</evidence>
<dbReference type="Proteomes" id="UP000185680">
    <property type="component" value="Chromosome"/>
</dbReference>
<sequence length="150" mass="15993">MSTAPTTASTPTATAYGFHCEITGKGFAKTVERVTEALKSEGFGVLTEIDVQTTMKAKLGVDVRPYRILGACNPPLAHRALEAEPDIGLLLPCNVVVREEADGRLCVAFMDPVAVLQMTSNPEVAAVAHEVRERLMRVKDSLAAPSINAS</sequence>
<feature type="domain" description="DUF302" evidence="1">
    <location>
        <begin position="49"/>
        <end position="112"/>
    </location>
</feature>
<keyword evidence="4" id="KW-1185">Reference proteome</keyword>
<dbReference type="KEGG" id="hyl:LPB072_11210"/>
<dbReference type="PANTHER" id="PTHR38342:SF1">
    <property type="entry name" value="SLR5037 PROTEIN"/>
    <property type="match status" value="1"/>
</dbReference>
<proteinExistence type="predicted"/>
<reference evidence="3 4" key="1">
    <citation type="submission" date="2016-02" db="EMBL/GenBank/DDBJ databases">
        <title>Draft genome sequence of Hydrogenophaga sp. LPB0072.</title>
        <authorList>
            <person name="Shin S.-K."/>
            <person name="Yi H."/>
        </authorList>
    </citation>
    <scope>NUCLEOTIDE SEQUENCE [LARGE SCALE GENOMIC DNA]</scope>
    <source>
        <strain evidence="3 4">LPB0072</strain>
    </source>
</reference>
<dbReference type="InterPro" id="IPR035923">
    <property type="entry name" value="TT1751-like_sf"/>
</dbReference>
<dbReference type="EMBL" id="CP017476">
    <property type="protein sequence ID" value="AOW13339.1"/>
    <property type="molecule type" value="Genomic_DNA"/>
</dbReference>
<dbReference type="PANTHER" id="PTHR38342">
    <property type="entry name" value="SLR5037 PROTEIN"/>
    <property type="match status" value="1"/>
</dbReference>
<organism evidence="2 5">
    <name type="scientific">Hydrogenophaga crassostreae</name>
    <dbReference type="NCBI Taxonomy" id="1763535"/>
    <lineage>
        <taxon>Bacteria</taxon>
        <taxon>Pseudomonadati</taxon>
        <taxon>Pseudomonadota</taxon>
        <taxon>Betaproteobacteria</taxon>
        <taxon>Burkholderiales</taxon>
        <taxon>Comamonadaceae</taxon>
        <taxon>Hydrogenophaga</taxon>
    </lineage>
</organism>
<dbReference type="Proteomes" id="UP000185657">
    <property type="component" value="Unassembled WGS sequence"/>
</dbReference>